<keyword evidence="2" id="KW-1185">Reference proteome</keyword>
<dbReference type="PATRIC" id="fig|84022.5.peg.3526"/>
<dbReference type="STRING" id="84022.CACET_c33350"/>
<dbReference type="KEGG" id="cace:CACET_c33350"/>
<reference evidence="1 2" key="1">
    <citation type="submission" date="2014-10" db="EMBL/GenBank/DDBJ databases">
        <title>Genome sequence of Clostridium aceticum DSM 1496.</title>
        <authorList>
            <person name="Poehlein A."/>
            <person name="Schiel-Bengelsdorf B."/>
            <person name="Gottschalk G."/>
            <person name="Duerre P."/>
            <person name="Daniel R."/>
        </authorList>
    </citation>
    <scope>NUCLEOTIDE SEQUENCE [LARGE SCALE GENOMIC DNA]</scope>
    <source>
        <strain evidence="1 2">DSM 1496</strain>
    </source>
</reference>
<sequence length="134" mass="13853">MDKLVIILVSIAAALITYYISITMNKGAVFGSAIVTLVAGFIFPHFFPDKGATLAAVATCASYAGMVAVGKFPKIQEMVAVGFLAGIIFIATTTAFVGVGGRLGTIAAVAGLSWLGIKKLYGMTAVQQKEGMVE</sequence>
<proteinExistence type="predicted"/>
<dbReference type="AlphaFoldDB" id="A0A0D8IEB5"/>
<dbReference type="RefSeq" id="WP_044824210.1">
    <property type="nucleotide sequence ID" value="NZ_CP009687.1"/>
</dbReference>
<dbReference type="Proteomes" id="UP000035704">
    <property type="component" value="Chromosome"/>
</dbReference>
<dbReference type="EMBL" id="CP009687">
    <property type="protein sequence ID" value="AKL96779.1"/>
    <property type="molecule type" value="Genomic_DNA"/>
</dbReference>
<evidence type="ECO:0000313" key="1">
    <source>
        <dbReference type="EMBL" id="AKL96779.1"/>
    </source>
</evidence>
<protein>
    <submittedName>
        <fullName evidence="1">Uncharacterized protein</fullName>
    </submittedName>
</protein>
<name>A0A0D8IEB5_9CLOT</name>
<gene>
    <name evidence="1" type="ORF">CACET_c33350</name>
</gene>
<evidence type="ECO:0000313" key="2">
    <source>
        <dbReference type="Proteomes" id="UP000035704"/>
    </source>
</evidence>
<dbReference type="OrthoDB" id="1954818at2"/>
<accession>A0A0D8IEB5</accession>
<organism evidence="1 2">
    <name type="scientific">Clostridium aceticum</name>
    <dbReference type="NCBI Taxonomy" id="84022"/>
    <lineage>
        <taxon>Bacteria</taxon>
        <taxon>Bacillati</taxon>
        <taxon>Bacillota</taxon>
        <taxon>Clostridia</taxon>
        <taxon>Eubacteriales</taxon>
        <taxon>Clostridiaceae</taxon>
        <taxon>Clostridium</taxon>
    </lineage>
</organism>